<evidence type="ECO:0000256" key="1">
    <source>
        <dbReference type="ARBA" id="ARBA00004196"/>
    </source>
</evidence>
<dbReference type="PANTHER" id="PTHR35936">
    <property type="entry name" value="MEMBRANE-BOUND LYTIC MUREIN TRANSGLYCOSYLASE F"/>
    <property type="match status" value="1"/>
</dbReference>
<dbReference type="PROSITE" id="PS51257">
    <property type="entry name" value="PROKAR_LIPOPROTEIN"/>
    <property type="match status" value="1"/>
</dbReference>
<comment type="caution">
    <text evidence="7">The sequence shown here is derived from an EMBL/GenBank/DDBJ whole genome shotgun (WGS) entry which is preliminary data.</text>
</comment>
<dbReference type="AlphaFoldDB" id="A0A4Q2K7L7"/>
<evidence type="ECO:0000256" key="3">
    <source>
        <dbReference type="ARBA" id="ARBA00022729"/>
    </source>
</evidence>
<dbReference type="SMART" id="SM00062">
    <property type="entry name" value="PBPb"/>
    <property type="match status" value="1"/>
</dbReference>
<comment type="similarity">
    <text evidence="2 4">Belongs to the bacterial solute-binding protein 3 family.</text>
</comment>
<dbReference type="EMBL" id="SDOZ01000004">
    <property type="protein sequence ID" value="RXZ58071.1"/>
    <property type="molecule type" value="Genomic_DNA"/>
</dbReference>
<dbReference type="PANTHER" id="PTHR35936:SF34">
    <property type="entry name" value="ABC TRANSPORTER EXTRACELLULAR-BINDING PROTEIN YCKB-RELATED"/>
    <property type="match status" value="1"/>
</dbReference>
<evidence type="ECO:0000313" key="8">
    <source>
        <dbReference type="Proteomes" id="UP000291269"/>
    </source>
</evidence>
<feature type="domain" description="Solute-binding protein family 3/N-terminal" evidence="6">
    <location>
        <begin position="16"/>
        <end position="244"/>
    </location>
</feature>
<dbReference type="InterPro" id="IPR001638">
    <property type="entry name" value="Solute-binding_3/MltF_N"/>
</dbReference>
<accession>A0A4Q2K7L7</accession>
<reference evidence="7 8" key="1">
    <citation type="journal article" date="2019" name="Gut">
        <title>Antibiotics-induced monodominance of a novel gut bacterial order.</title>
        <authorList>
            <person name="Hildebrand F."/>
            <person name="Moitinho-Silva L."/>
            <person name="Blasche S."/>
            <person name="Jahn M.T."/>
            <person name="Gossmann T.I."/>
            <person name="Heuerta-Cepas J."/>
            <person name="Hercog R."/>
            <person name="Luetge M."/>
            <person name="Bahram M."/>
            <person name="Pryszlak A."/>
            <person name="Alves R.J."/>
            <person name="Waszak S.M."/>
            <person name="Zhu A."/>
            <person name="Ye L."/>
            <person name="Costea P.I."/>
            <person name="Aalvink S."/>
            <person name="Belzer C."/>
            <person name="Forslund S.K."/>
            <person name="Sunagawa S."/>
            <person name="Hentschel U."/>
            <person name="Merten C."/>
            <person name="Patil K.R."/>
            <person name="Benes V."/>
            <person name="Bork P."/>
        </authorList>
    </citation>
    <scope>NUCLEOTIDE SEQUENCE [LARGE SCALE GENOMIC DNA]</scope>
    <source>
        <strain evidence="7 8">HDS1380</strain>
    </source>
</reference>
<proteinExistence type="inferred from homology"/>
<dbReference type="Gene3D" id="3.40.190.10">
    <property type="entry name" value="Periplasmic binding protein-like II"/>
    <property type="match status" value="2"/>
</dbReference>
<dbReference type="Proteomes" id="UP000291269">
    <property type="component" value="Unassembled WGS sequence"/>
</dbReference>
<dbReference type="GO" id="GO:0030313">
    <property type="term" value="C:cell envelope"/>
    <property type="evidence" value="ECO:0007669"/>
    <property type="project" value="UniProtKB-SubCell"/>
</dbReference>
<dbReference type="PROSITE" id="PS01039">
    <property type="entry name" value="SBP_BACTERIAL_3"/>
    <property type="match status" value="1"/>
</dbReference>
<name>A0A4Q2K7L7_9FIRM</name>
<evidence type="ECO:0000259" key="6">
    <source>
        <dbReference type="SMART" id="SM00062"/>
    </source>
</evidence>
<gene>
    <name evidence="7" type="ORF">ESZ91_10470</name>
</gene>
<dbReference type="InterPro" id="IPR018313">
    <property type="entry name" value="SBP_3_CS"/>
</dbReference>
<dbReference type="OrthoDB" id="9775197at2"/>
<evidence type="ECO:0000256" key="5">
    <source>
        <dbReference type="SAM" id="SignalP"/>
    </source>
</evidence>
<evidence type="ECO:0000256" key="4">
    <source>
        <dbReference type="RuleBase" id="RU003744"/>
    </source>
</evidence>
<dbReference type="Pfam" id="PF00497">
    <property type="entry name" value="SBP_bac_3"/>
    <property type="match status" value="1"/>
</dbReference>
<comment type="subcellular location">
    <subcellularLocation>
        <location evidence="1">Cell envelope</location>
    </subcellularLocation>
</comment>
<sequence>MKKFFTLLLALVMTAAIGVTMSGCSKELIGFDIELAKAVADKLGVGVSFVEINWDTKEAELDNRSIDAAWNGFTYTKARDEGYFDEDRNQQIGGLDFTGMYMENKQVAVVKKENAEKFGTLEGLKSAKSMVAEAGSAGFTTIQDVFEKEPVPAKKQLDIFTEVSSGASDVGVIDAVMAGYYITSETGAYHESLSVVEIEGVEKEFYAVGCREKSNLPAVFNHVLAGLWADGTIRKIGEKYGLQDVLVNGFGEYDENYQFPTDGDYAAVLKAKKFVVGYTVFAPMAYKG</sequence>
<dbReference type="SUPFAM" id="SSF53850">
    <property type="entry name" value="Periplasmic binding protein-like II"/>
    <property type="match status" value="1"/>
</dbReference>
<feature type="chain" id="PRO_5020912125" evidence="5">
    <location>
        <begin position="19"/>
        <end position="288"/>
    </location>
</feature>
<keyword evidence="8" id="KW-1185">Reference proteome</keyword>
<evidence type="ECO:0000256" key="2">
    <source>
        <dbReference type="ARBA" id="ARBA00010333"/>
    </source>
</evidence>
<evidence type="ECO:0000313" key="7">
    <source>
        <dbReference type="EMBL" id="RXZ58071.1"/>
    </source>
</evidence>
<feature type="signal peptide" evidence="5">
    <location>
        <begin position="1"/>
        <end position="18"/>
    </location>
</feature>
<organism evidence="7 8">
    <name type="scientific">Candidatus Borkfalkia ceftriaxoniphila</name>
    <dbReference type="NCBI Taxonomy" id="2508949"/>
    <lineage>
        <taxon>Bacteria</taxon>
        <taxon>Bacillati</taxon>
        <taxon>Bacillota</taxon>
        <taxon>Clostridia</taxon>
        <taxon>Christensenellales</taxon>
        <taxon>Christensenellaceae</taxon>
        <taxon>Candidatus Borkfalkia</taxon>
    </lineage>
</organism>
<dbReference type="RefSeq" id="WP_129227021.1">
    <property type="nucleotide sequence ID" value="NZ_SDOZ01000004.1"/>
</dbReference>
<protein>
    <submittedName>
        <fullName evidence="7">Transporter substrate-binding domain-containing protein</fullName>
    </submittedName>
</protein>
<keyword evidence="3 5" id="KW-0732">Signal</keyword>